<evidence type="ECO:0000313" key="3">
    <source>
        <dbReference type="Proteomes" id="UP000179003"/>
    </source>
</evidence>
<sequence>MNKILKNILIIIPAFFLKFGVASAFTYTLLEPSIPGLNANVNDLGDYLSVIYNVSIGSAMVLAVLMISIGGFKYITEESFTGKAGAKDTIKNALIGLLLILSSYLLLQTINPDLVGSSFAIPHTDTF</sequence>
<feature type="transmembrane region" description="Helical" evidence="1">
    <location>
        <begin position="50"/>
        <end position="72"/>
    </location>
</feature>
<gene>
    <name evidence="2" type="ORF">A2442_00045</name>
</gene>
<keyword evidence="1" id="KW-0472">Membrane</keyword>
<comment type="caution">
    <text evidence="2">The sequence shown here is derived from an EMBL/GenBank/DDBJ whole genome shotgun (WGS) entry which is preliminary data.</text>
</comment>
<evidence type="ECO:0000256" key="1">
    <source>
        <dbReference type="SAM" id="Phobius"/>
    </source>
</evidence>
<dbReference type="EMBL" id="MFAE01000011">
    <property type="protein sequence ID" value="OGD66945.1"/>
    <property type="molecule type" value="Genomic_DNA"/>
</dbReference>
<keyword evidence="1" id="KW-1133">Transmembrane helix</keyword>
<feature type="transmembrane region" description="Helical" evidence="1">
    <location>
        <begin position="7"/>
        <end position="30"/>
    </location>
</feature>
<evidence type="ECO:0000313" key="2">
    <source>
        <dbReference type="EMBL" id="OGD66945.1"/>
    </source>
</evidence>
<dbReference type="STRING" id="1797582.A2442_00045"/>
<dbReference type="Proteomes" id="UP000179003">
    <property type="component" value="Unassembled WGS sequence"/>
</dbReference>
<proteinExistence type="predicted"/>
<feature type="transmembrane region" description="Helical" evidence="1">
    <location>
        <begin position="93"/>
        <end position="110"/>
    </location>
</feature>
<reference evidence="2 3" key="1">
    <citation type="journal article" date="2016" name="Nat. Commun.">
        <title>Thousands of microbial genomes shed light on interconnected biogeochemical processes in an aquifer system.</title>
        <authorList>
            <person name="Anantharaman K."/>
            <person name="Brown C.T."/>
            <person name="Hug L.A."/>
            <person name="Sharon I."/>
            <person name="Castelle C.J."/>
            <person name="Probst A.J."/>
            <person name="Thomas B.C."/>
            <person name="Singh A."/>
            <person name="Wilkins M.J."/>
            <person name="Karaoz U."/>
            <person name="Brodie E.L."/>
            <person name="Williams K.H."/>
            <person name="Hubbard S.S."/>
            <person name="Banfield J.F."/>
        </authorList>
    </citation>
    <scope>NUCLEOTIDE SEQUENCE [LARGE SCALE GENOMIC DNA]</scope>
</reference>
<name>A0A1F5EHU4_9BACT</name>
<dbReference type="AlphaFoldDB" id="A0A1F5EHU4"/>
<protein>
    <submittedName>
        <fullName evidence="2">Uncharacterized protein</fullName>
    </submittedName>
</protein>
<accession>A0A1F5EHU4</accession>
<organism evidence="2 3">
    <name type="scientific">Candidatus Campbellbacteria bacterium RIFOXYC2_FULL_35_25</name>
    <dbReference type="NCBI Taxonomy" id="1797582"/>
    <lineage>
        <taxon>Bacteria</taxon>
        <taxon>Candidatus Campbelliibacteriota</taxon>
    </lineage>
</organism>
<keyword evidence="1" id="KW-0812">Transmembrane</keyword>